<protein>
    <submittedName>
        <fullName evidence="11">ATP-binding cassette, subfamily B</fullName>
    </submittedName>
</protein>
<dbReference type="InterPro" id="IPR039421">
    <property type="entry name" value="Type_1_exporter"/>
</dbReference>
<dbReference type="RefSeq" id="WP_091905924.1">
    <property type="nucleotide sequence ID" value="NZ_FNLO01000002.1"/>
</dbReference>
<keyword evidence="7 9" id="KW-1133">Transmembrane helix</keyword>
<keyword evidence="8 9" id="KW-0472">Membrane</keyword>
<evidence type="ECO:0000256" key="5">
    <source>
        <dbReference type="ARBA" id="ARBA00022741"/>
    </source>
</evidence>
<accession>A0A1H2PLT6</accession>
<dbReference type="OrthoDB" id="9806127at2"/>
<keyword evidence="4 9" id="KW-0812">Transmembrane</keyword>
<evidence type="ECO:0000259" key="10">
    <source>
        <dbReference type="PROSITE" id="PS50893"/>
    </source>
</evidence>
<keyword evidence="3" id="KW-0997">Cell inner membrane</keyword>
<dbReference type="PANTHER" id="PTHR43394:SF1">
    <property type="entry name" value="ATP-BINDING CASSETTE SUB-FAMILY B MEMBER 10, MITOCHONDRIAL"/>
    <property type="match status" value="1"/>
</dbReference>
<dbReference type="SUPFAM" id="SSF90123">
    <property type="entry name" value="ABC transporter transmembrane region"/>
    <property type="match status" value="1"/>
</dbReference>
<dbReference type="PROSITE" id="PS00211">
    <property type="entry name" value="ABC_TRANSPORTER_1"/>
    <property type="match status" value="1"/>
</dbReference>
<dbReference type="EMBL" id="FNLO01000002">
    <property type="protein sequence ID" value="SDV47385.1"/>
    <property type="molecule type" value="Genomic_DNA"/>
</dbReference>
<evidence type="ECO:0000256" key="7">
    <source>
        <dbReference type="ARBA" id="ARBA00022989"/>
    </source>
</evidence>
<keyword evidence="6 11" id="KW-0067">ATP-binding</keyword>
<name>A0A1H2PLT6_9BURK</name>
<comment type="subcellular location">
    <subcellularLocation>
        <location evidence="1">Cell membrane</location>
        <topology evidence="1">Multi-pass membrane protein</topology>
    </subcellularLocation>
</comment>
<keyword evidence="5" id="KW-0547">Nucleotide-binding</keyword>
<evidence type="ECO:0000313" key="11">
    <source>
        <dbReference type="EMBL" id="SDV47385.1"/>
    </source>
</evidence>
<dbReference type="InterPro" id="IPR027417">
    <property type="entry name" value="P-loop_NTPase"/>
</dbReference>
<dbReference type="InterPro" id="IPR017871">
    <property type="entry name" value="ABC_transporter-like_CS"/>
</dbReference>
<keyword evidence="12" id="KW-1185">Reference proteome</keyword>
<feature type="transmembrane region" description="Helical" evidence="9">
    <location>
        <begin position="20"/>
        <end position="45"/>
    </location>
</feature>
<dbReference type="PROSITE" id="PS50893">
    <property type="entry name" value="ABC_TRANSPORTER_2"/>
    <property type="match status" value="1"/>
</dbReference>
<dbReference type="Proteomes" id="UP000243719">
    <property type="component" value="Unassembled WGS sequence"/>
</dbReference>
<dbReference type="GO" id="GO:0005886">
    <property type="term" value="C:plasma membrane"/>
    <property type="evidence" value="ECO:0007669"/>
    <property type="project" value="UniProtKB-SubCell"/>
</dbReference>
<dbReference type="CDD" id="cd03228">
    <property type="entry name" value="ABCC_MRP_Like"/>
    <property type="match status" value="1"/>
</dbReference>
<evidence type="ECO:0000256" key="3">
    <source>
        <dbReference type="ARBA" id="ARBA00022519"/>
    </source>
</evidence>
<evidence type="ECO:0000256" key="2">
    <source>
        <dbReference type="ARBA" id="ARBA00022475"/>
    </source>
</evidence>
<proteinExistence type="predicted"/>
<organism evidence="11 12">
    <name type="scientific">Chitinasiproducens palmae</name>
    <dbReference type="NCBI Taxonomy" id="1770053"/>
    <lineage>
        <taxon>Bacteria</taxon>
        <taxon>Pseudomonadati</taxon>
        <taxon>Pseudomonadota</taxon>
        <taxon>Betaproteobacteria</taxon>
        <taxon>Burkholderiales</taxon>
        <taxon>Burkholderiaceae</taxon>
        <taxon>Chitinasiproducens</taxon>
    </lineage>
</organism>
<gene>
    <name evidence="11" type="ORF">SAMN05216551_102534</name>
</gene>
<dbReference type="GO" id="GO:0005524">
    <property type="term" value="F:ATP binding"/>
    <property type="evidence" value="ECO:0007669"/>
    <property type="project" value="UniProtKB-KW"/>
</dbReference>
<dbReference type="STRING" id="1770053.SAMN05216551_102534"/>
<dbReference type="GO" id="GO:0016887">
    <property type="term" value="F:ATP hydrolysis activity"/>
    <property type="evidence" value="ECO:0007669"/>
    <property type="project" value="InterPro"/>
</dbReference>
<keyword evidence="2" id="KW-1003">Cell membrane</keyword>
<evidence type="ECO:0000313" key="12">
    <source>
        <dbReference type="Proteomes" id="UP000243719"/>
    </source>
</evidence>
<dbReference type="PANTHER" id="PTHR43394">
    <property type="entry name" value="ATP-DEPENDENT PERMEASE MDL1, MITOCHONDRIAL"/>
    <property type="match status" value="1"/>
</dbReference>
<sequence>MTARQIVANLYEVLSLLWHAAPRAMCLALASNLVVGAIPALLLYINAQLIGRLSSNAGVAAVMALVFSYFLLGGCHDGLNAISSFVVDTLEDAAKVRLKGQVNAIVSTYPDLSIHEDAQLRETALLAAAASDEIGDLVQHLYAVCLGTVMMTPILVITAHTAWWIPLLMLAGMTPAVYCRARAERESWDVRERHAGTFNALRIVERVLTQPEYAKDLRVYRMQQDLLAGWRHRYKTYLDSMRRVRTRNALKLAGTSIAASGCLAIPLYVVVAGCAAGRFTIAELAFLLGALVQLKDGLAAIIYNVGDVLRVSYAARPLRALTAAHLAARQRDRASQPTPDGGGIDGVAAPAASSVSLRGVSLHYRDAARPALVDVDLEIAPRESIAVVGENGAGKTSLLKLLSGLYQPTAGTLRWATEPAPPRVVGLFQDFARFPFDVIANLGMPDERDGSRARAHLRAVGLDSLSTRLTQPLTSEMADGVDLSGGQWQRLAIARVLAHADEADLLFFDEPTSALDPEFEAEIMRLILRIARRRSTVIVSHRLALTRFVDRIVVLEQGRIVETGSHDALLARDGKYARMFRSQAQFYQAQPDTPM</sequence>
<dbReference type="InterPro" id="IPR003439">
    <property type="entry name" value="ABC_transporter-like_ATP-bd"/>
</dbReference>
<feature type="transmembrane region" description="Helical" evidence="9">
    <location>
        <begin position="57"/>
        <end position="74"/>
    </location>
</feature>
<dbReference type="SUPFAM" id="SSF52540">
    <property type="entry name" value="P-loop containing nucleoside triphosphate hydrolases"/>
    <property type="match status" value="1"/>
</dbReference>
<dbReference type="Gene3D" id="3.40.50.300">
    <property type="entry name" value="P-loop containing nucleotide triphosphate hydrolases"/>
    <property type="match status" value="1"/>
</dbReference>
<dbReference type="SMART" id="SM00382">
    <property type="entry name" value="AAA"/>
    <property type="match status" value="1"/>
</dbReference>
<feature type="transmembrane region" description="Helical" evidence="9">
    <location>
        <begin position="141"/>
        <end position="165"/>
    </location>
</feature>
<dbReference type="InterPro" id="IPR003593">
    <property type="entry name" value="AAA+_ATPase"/>
</dbReference>
<evidence type="ECO:0000256" key="8">
    <source>
        <dbReference type="ARBA" id="ARBA00023136"/>
    </source>
</evidence>
<dbReference type="InterPro" id="IPR036640">
    <property type="entry name" value="ABC1_TM_sf"/>
</dbReference>
<dbReference type="GO" id="GO:0015421">
    <property type="term" value="F:ABC-type oligopeptide transporter activity"/>
    <property type="evidence" value="ECO:0007669"/>
    <property type="project" value="TreeGrafter"/>
</dbReference>
<feature type="transmembrane region" description="Helical" evidence="9">
    <location>
        <begin position="249"/>
        <end position="271"/>
    </location>
</feature>
<dbReference type="Gene3D" id="1.20.1560.10">
    <property type="entry name" value="ABC transporter type 1, transmembrane domain"/>
    <property type="match status" value="1"/>
</dbReference>
<dbReference type="Pfam" id="PF00005">
    <property type="entry name" value="ABC_tran"/>
    <property type="match status" value="1"/>
</dbReference>
<dbReference type="AlphaFoldDB" id="A0A1H2PLT6"/>
<evidence type="ECO:0000256" key="4">
    <source>
        <dbReference type="ARBA" id="ARBA00022692"/>
    </source>
</evidence>
<evidence type="ECO:0000256" key="1">
    <source>
        <dbReference type="ARBA" id="ARBA00004651"/>
    </source>
</evidence>
<evidence type="ECO:0000256" key="6">
    <source>
        <dbReference type="ARBA" id="ARBA00022840"/>
    </source>
</evidence>
<reference evidence="12" key="1">
    <citation type="submission" date="2016-09" db="EMBL/GenBank/DDBJ databases">
        <authorList>
            <person name="Varghese N."/>
            <person name="Submissions S."/>
        </authorList>
    </citation>
    <scope>NUCLEOTIDE SEQUENCE [LARGE SCALE GENOMIC DNA]</scope>
    <source>
        <strain evidence="12">JS23</strain>
    </source>
</reference>
<feature type="domain" description="ABC transporter" evidence="10">
    <location>
        <begin position="357"/>
        <end position="582"/>
    </location>
</feature>
<evidence type="ECO:0000256" key="9">
    <source>
        <dbReference type="SAM" id="Phobius"/>
    </source>
</evidence>